<reference evidence="1 2" key="1">
    <citation type="journal article" date="2024" name="Commun. Biol.">
        <title>Comparative genomic analysis of thermophilic fungi reveals convergent evolutionary adaptations and gene losses.</title>
        <authorList>
            <person name="Steindorff A.S."/>
            <person name="Aguilar-Pontes M.V."/>
            <person name="Robinson A.J."/>
            <person name="Andreopoulos B."/>
            <person name="LaButti K."/>
            <person name="Kuo A."/>
            <person name="Mondo S."/>
            <person name="Riley R."/>
            <person name="Otillar R."/>
            <person name="Haridas S."/>
            <person name="Lipzen A."/>
            <person name="Grimwood J."/>
            <person name="Schmutz J."/>
            <person name="Clum A."/>
            <person name="Reid I.D."/>
            <person name="Moisan M.C."/>
            <person name="Butler G."/>
            <person name="Nguyen T.T.M."/>
            <person name="Dewar K."/>
            <person name="Conant G."/>
            <person name="Drula E."/>
            <person name="Henrissat B."/>
            <person name="Hansel C."/>
            <person name="Singer S."/>
            <person name="Hutchinson M.I."/>
            <person name="de Vries R.P."/>
            <person name="Natvig D.O."/>
            <person name="Powell A.J."/>
            <person name="Tsang A."/>
            <person name="Grigoriev I.V."/>
        </authorList>
    </citation>
    <scope>NUCLEOTIDE SEQUENCE [LARGE SCALE GENOMIC DNA]</scope>
    <source>
        <strain evidence="1 2">CBS 620.91</strain>
    </source>
</reference>
<comment type="caution">
    <text evidence="1">The sequence shown here is derived from an EMBL/GenBank/DDBJ whole genome shotgun (WGS) entry which is preliminary data.</text>
</comment>
<accession>A0ABR3VAU3</accession>
<gene>
    <name evidence="1" type="ORF">VTJ49DRAFT_2074</name>
</gene>
<evidence type="ECO:0000313" key="1">
    <source>
        <dbReference type="EMBL" id="KAL1838910.1"/>
    </source>
</evidence>
<keyword evidence="2" id="KW-1185">Reference proteome</keyword>
<evidence type="ECO:0000313" key="2">
    <source>
        <dbReference type="Proteomes" id="UP001583172"/>
    </source>
</evidence>
<protein>
    <submittedName>
        <fullName evidence="1">Uncharacterized protein</fullName>
    </submittedName>
</protein>
<sequence length="68" mass="7617">MPSLEACETLPRQARRWLADTEALADLEAIPMADANGTGHYGSPLHLKRPHSFQISGIVDGWRRELVY</sequence>
<name>A0ABR3VAU3_HUMIN</name>
<organism evidence="1 2">
    <name type="scientific">Humicola insolens</name>
    <name type="common">Soft-rot fungus</name>
    <dbReference type="NCBI Taxonomy" id="85995"/>
    <lineage>
        <taxon>Eukaryota</taxon>
        <taxon>Fungi</taxon>
        <taxon>Dikarya</taxon>
        <taxon>Ascomycota</taxon>
        <taxon>Pezizomycotina</taxon>
        <taxon>Sordariomycetes</taxon>
        <taxon>Sordariomycetidae</taxon>
        <taxon>Sordariales</taxon>
        <taxon>Chaetomiaceae</taxon>
        <taxon>Mycothermus</taxon>
    </lineage>
</organism>
<dbReference type="Proteomes" id="UP001583172">
    <property type="component" value="Unassembled WGS sequence"/>
</dbReference>
<dbReference type="EMBL" id="JAZGSY010000186">
    <property type="protein sequence ID" value="KAL1838910.1"/>
    <property type="molecule type" value="Genomic_DNA"/>
</dbReference>
<proteinExistence type="predicted"/>